<dbReference type="PANTHER" id="PTHR33608">
    <property type="entry name" value="BLL2464 PROTEIN"/>
    <property type="match status" value="1"/>
</dbReference>
<dbReference type="Gene3D" id="3.40.50.410">
    <property type="entry name" value="von Willebrand factor, type A domain"/>
    <property type="match status" value="1"/>
</dbReference>
<reference evidence="2 3" key="1">
    <citation type="submission" date="2019-07" db="EMBL/GenBank/DDBJ databases">
        <title>Description of 53C-WASEF.</title>
        <authorList>
            <person name="Pitt A."/>
            <person name="Hahn M.W."/>
        </authorList>
    </citation>
    <scope>NUCLEOTIDE SEQUENCE [LARGE SCALE GENOMIC DNA]</scope>
    <source>
        <strain evidence="2 3">53C-WASEF</strain>
    </source>
</reference>
<dbReference type="RefSeq" id="WP_144230004.1">
    <property type="nucleotide sequence ID" value="NZ_CBCRVV010000040.1"/>
</dbReference>
<gene>
    <name evidence="2" type="ORF">FPL22_09300</name>
</gene>
<dbReference type="InterPro" id="IPR036465">
    <property type="entry name" value="vWFA_dom_sf"/>
</dbReference>
<protein>
    <submittedName>
        <fullName evidence="2">DUF58 domain-containing protein</fullName>
    </submittedName>
</protein>
<proteinExistence type="predicted"/>
<organism evidence="2 3">
    <name type="scientific">Rariglobus hedericola</name>
    <dbReference type="NCBI Taxonomy" id="2597822"/>
    <lineage>
        <taxon>Bacteria</taxon>
        <taxon>Pseudomonadati</taxon>
        <taxon>Verrucomicrobiota</taxon>
        <taxon>Opitutia</taxon>
        <taxon>Opitutales</taxon>
        <taxon>Opitutaceae</taxon>
        <taxon>Rariglobus</taxon>
    </lineage>
</organism>
<evidence type="ECO:0000313" key="2">
    <source>
        <dbReference type="EMBL" id="TSJ79463.1"/>
    </source>
</evidence>
<sequence length="297" mass="33358">MAATHTLLDPDTLSRAEPLGLFARRVVEGYRVGEHRSPFNGFAIEFSQHREYSPGDDPRHLDWKILGRSDKYYIKQYEQDTNFVAHLLLDGSASMSFASGTVSKIQYARGLVACLSFLILQQRDAVTATIFDDRPRETFQRTDSLGKVHQLCTQLTNFTPARPGNLRACLQDYAARLSARGIVVVISDLLDDPADLLQGLRRLSLTRSEVIVFQVLDNEEITFPLEGNVRFIGLEDDSRLQTNPADLRKSYLAAFNEHQKAVRRACEQCGVHYTLCDTSRPLAEALTGYLAFRSKAG</sequence>
<name>A0A556QS61_9BACT</name>
<dbReference type="PANTHER" id="PTHR33608:SF7">
    <property type="entry name" value="DUF58 DOMAIN-CONTAINING PROTEIN"/>
    <property type="match status" value="1"/>
</dbReference>
<comment type="caution">
    <text evidence="2">The sequence shown here is derived from an EMBL/GenBank/DDBJ whole genome shotgun (WGS) entry which is preliminary data.</text>
</comment>
<dbReference type="EMBL" id="VMBG01000001">
    <property type="protein sequence ID" value="TSJ79463.1"/>
    <property type="molecule type" value="Genomic_DNA"/>
</dbReference>
<keyword evidence="3" id="KW-1185">Reference proteome</keyword>
<dbReference type="InterPro" id="IPR002881">
    <property type="entry name" value="DUF58"/>
</dbReference>
<evidence type="ECO:0000313" key="3">
    <source>
        <dbReference type="Proteomes" id="UP000315648"/>
    </source>
</evidence>
<evidence type="ECO:0000259" key="1">
    <source>
        <dbReference type="Pfam" id="PF01882"/>
    </source>
</evidence>
<dbReference type="OrthoDB" id="9776116at2"/>
<dbReference type="Pfam" id="PF01882">
    <property type="entry name" value="DUF58"/>
    <property type="match status" value="1"/>
</dbReference>
<accession>A0A556QS61</accession>
<feature type="domain" description="DUF58" evidence="1">
    <location>
        <begin position="49"/>
        <end position="260"/>
    </location>
</feature>
<dbReference type="SUPFAM" id="SSF53300">
    <property type="entry name" value="vWA-like"/>
    <property type="match status" value="1"/>
</dbReference>
<dbReference type="AlphaFoldDB" id="A0A556QS61"/>
<dbReference type="Proteomes" id="UP000315648">
    <property type="component" value="Unassembled WGS sequence"/>
</dbReference>